<evidence type="ECO:0000313" key="5">
    <source>
        <dbReference type="Proteomes" id="UP000196082"/>
    </source>
</evidence>
<gene>
    <name evidence="3" type="ORF">B8W72_04055</name>
    <name evidence="2" type="ORF">HX798_03230</name>
    <name evidence="4" type="ORF">ID616_19740</name>
</gene>
<reference evidence="2 7" key="2">
    <citation type="submission" date="2020-04" db="EMBL/GenBank/DDBJ databases">
        <title>Molecular characterization of pseudomonads from Agaricus bisporus reveal novel blotch 2 pathogens in Western Europe.</title>
        <authorList>
            <person name="Taparia T."/>
            <person name="Krijger M."/>
            <person name="Haynes E."/>
            <person name="Elpinstone J.G."/>
            <person name="Noble R."/>
            <person name="Van Der Wolf J."/>
        </authorList>
    </citation>
    <scope>NUCLEOTIDE SEQUENCE [LARGE SCALE GENOMIC DNA]</scope>
    <source>
        <strain evidence="2 7">P7765</strain>
    </source>
</reference>
<dbReference type="EMBL" id="NFSB01000055">
    <property type="protein sequence ID" value="OUM37570.1"/>
    <property type="molecule type" value="Genomic_DNA"/>
</dbReference>
<keyword evidence="1" id="KW-0472">Membrane</keyword>
<dbReference type="Proteomes" id="UP000542695">
    <property type="component" value="Unassembled WGS sequence"/>
</dbReference>
<feature type="transmembrane region" description="Helical" evidence="1">
    <location>
        <begin position="7"/>
        <end position="30"/>
    </location>
</feature>
<accession>A0A1Y3LN05</accession>
<organism evidence="3 5">
    <name type="scientific">Pseudomonas putida</name>
    <name type="common">Arthrobacter siderocapsulatus</name>
    <dbReference type="NCBI Taxonomy" id="303"/>
    <lineage>
        <taxon>Bacteria</taxon>
        <taxon>Pseudomonadati</taxon>
        <taxon>Pseudomonadota</taxon>
        <taxon>Gammaproteobacteria</taxon>
        <taxon>Pseudomonadales</taxon>
        <taxon>Pseudomonadaceae</taxon>
        <taxon>Pseudomonas</taxon>
    </lineage>
</organism>
<dbReference type="Proteomes" id="UP000516786">
    <property type="component" value="Chromosome"/>
</dbReference>
<dbReference type="AlphaFoldDB" id="A0A1Y3LN05"/>
<dbReference type="EMBL" id="CP061723">
    <property type="protein sequence ID" value="QOD01029.1"/>
    <property type="molecule type" value="Genomic_DNA"/>
</dbReference>
<keyword evidence="1" id="KW-1133">Transmembrane helix</keyword>
<dbReference type="EMBL" id="JACARV010000008">
    <property type="protein sequence ID" value="NWC79298.1"/>
    <property type="molecule type" value="Genomic_DNA"/>
</dbReference>
<keyword evidence="1" id="KW-0812">Transmembrane</keyword>
<evidence type="ECO:0000313" key="6">
    <source>
        <dbReference type="Proteomes" id="UP000516786"/>
    </source>
</evidence>
<name>A0A1Y3LN05_PSEPU</name>
<evidence type="ECO:0000256" key="1">
    <source>
        <dbReference type="SAM" id="Phobius"/>
    </source>
</evidence>
<evidence type="ECO:0000313" key="4">
    <source>
        <dbReference type="EMBL" id="QOD01029.1"/>
    </source>
</evidence>
<reference evidence="3 5" key="1">
    <citation type="submission" date="2017-05" db="EMBL/GenBank/DDBJ databases">
        <title>Whole genome sequence of Pseudomonas putida isolate 1312 commercialized as a biostimulant.</title>
        <authorList>
            <person name="Crovadore J."/>
            <person name="Blanc P."/>
            <person name="Chablais R."/>
            <person name="Cochard B."/>
            <person name="Grizard D."/>
            <person name="Lefort F."/>
        </authorList>
    </citation>
    <scope>NUCLEOTIDE SEQUENCE [LARGE SCALE GENOMIC DNA]</scope>
    <source>
        <strain evidence="3 5">1312</strain>
    </source>
</reference>
<protein>
    <submittedName>
        <fullName evidence="3">Uncharacterized protein</fullName>
    </submittedName>
</protein>
<evidence type="ECO:0000313" key="3">
    <source>
        <dbReference type="EMBL" id="OUM37570.1"/>
    </source>
</evidence>
<proteinExistence type="predicted"/>
<evidence type="ECO:0000313" key="2">
    <source>
        <dbReference type="EMBL" id="NWC79298.1"/>
    </source>
</evidence>
<dbReference type="Proteomes" id="UP000196082">
    <property type="component" value="Unassembled WGS sequence"/>
</dbReference>
<evidence type="ECO:0000313" key="7">
    <source>
        <dbReference type="Proteomes" id="UP000542695"/>
    </source>
</evidence>
<reference evidence="4 6" key="3">
    <citation type="submission" date="2020-09" db="EMBL/GenBank/DDBJ databases">
        <title>Co-existence of a novel multidrug-resistance efflux pump with carbapenem resistance gene blaVIM-2 in one megaplasmid in Pseudomonas putida.</title>
        <authorList>
            <person name="Peng K."/>
            <person name="Li R."/>
        </authorList>
    </citation>
    <scope>NUCLEOTIDE SEQUENCE [LARGE SCALE GENOMIC DNA]</scope>
    <source>
        <strain evidence="4 6">ZXPA-20</strain>
    </source>
</reference>
<sequence length="66" mass="7074">MKLLRVFLAMLFFAGILAGSVALLLLVLLIVRFPPLLIAMLLACWVFCRLVNTLAPSGADSSAPSN</sequence>